<feature type="domain" description="SbsA Ig-like" evidence="2">
    <location>
        <begin position="340"/>
        <end position="438"/>
    </location>
</feature>
<dbReference type="InterPro" id="IPR032812">
    <property type="entry name" value="SbsA_Ig"/>
</dbReference>
<accession>A0A485M0B9</accession>
<evidence type="ECO:0000259" key="2">
    <source>
        <dbReference type="Pfam" id="PF13205"/>
    </source>
</evidence>
<dbReference type="Gene3D" id="2.60.40.3710">
    <property type="match status" value="1"/>
</dbReference>
<evidence type="ECO:0000256" key="1">
    <source>
        <dbReference type="ARBA" id="ARBA00022729"/>
    </source>
</evidence>
<evidence type="ECO:0000313" key="3">
    <source>
        <dbReference type="EMBL" id="VFU14568.1"/>
    </source>
</evidence>
<protein>
    <recommendedName>
        <fullName evidence="2">SbsA Ig-like domain-containing protein</fullName>
    </recommendedName>
</protein>
<sequence>MSLIRAILTRACVFSLVFVFTITPAFAQKWEQVAPGDIPTDFVLNDVWVSATMPDDSDEVSLAIFAVGDTGTILFSDGETWVSRASGTSWNLNGVWGTSADSVFAVGDAGTIIRFNGEIWQEQESNTPSNLHDVWGTTSGALSKFFAVGDQGTVVHYDGTDWTPMTSGVTFDLHSVWGSSPTDVFAVGQYGTIIHFNGESWTKQASGTIRNLSGVWGSSSRNVYAVGDNGTILRYDGRTWTSAVSDPPLVAALRDTTLNAVWGTSPCNVYVAGQSSELVGTILHFDGSSWTIQDNLVETNPPIQVIPSLKGIHGDSIRDIYAVGRTGFVMSSNPETDIFPTLCSIFPADGAQGVVVDTVVSAVFSAVMSTASITEDSFTLAGPSGKVEGSVSYSDNTAVFRPDRDLAFETTYTVTLKDTITDDLGFPLEIDFTWSFTTRGEPAESHGSCFISVAR</sequence>
<name>A0A485M0B9_9ZZZZ</name>
<dbReference type="Pfam" id="PF13205">
    <property type="entry name" value="Big_5"/>
    <property type="match status" value="1"/>
</dbReference>
<gene>
    <name evidence="3" type="ORF">SCFA_30080</name>
</gene>
<organism evidence="3">
    <name type="scientific">anaerobic digester metagenome</name>
    <dbReference type="NCBI Taxonomy" id="1263854"/>
    <lineage>
        <taxon>unclassified sequences</taxon>
        <taxon>metagenomes</taxon>
        <taxon>ecological metagenomes</taxon>
    </lineage>
</organism>
<proteinExistence type="predicted"/>
<keyword evidence="1" id="KW-0732">Signal</keyword>
<dbReference type="AlphaFoldDB" id="A0A485M0B9"/>
<dbReference type="EMBL" id="CAADRM010000092">
    <property type="protein sequence ID" value="VFU14568.1"/>
    <property type="molecule type" value="Genomic_DNA"/>
</dbReference>
<reference evidence="3" key="1">
    <citation type="submission" date="2019-03" db="EMBL/GenBank/DDBJ databases">
        <authorList>
            <person name="Hao L."/>
        </authorList>
    </citation>
    <scope>NUCLEOTIDE SEQUENCE</scope>
</reference>